<evidence type="ECO:0000313" key="1">
    <source>
        <dbReference type="EMBL" id="GGM68993.1"/>
    </source>
</evidence>
<gene>
    <name evidence="1" type="ORF">GCM10007108_03920</name>
</gene>
<dbReference type="InterPro" id="IPR021585">
    <property type="entry name" value="Ta0938"/>
</dbReference>
<name>A0AA37BQA1_9ARCH</name>
<proteinExistence type="predicted"/>
<accession>A0AA37BQA1</accession>
<dbReference type="Proteomes" id="UP000632195">
    <property type="component" value="Unassembled WGS sequence"/>
</dbReference>
<dbReference type="Pfam" id="PF11494">
    <property type="entry name" value="Ta0938"/>
    <property type="match status" value="1"/>
</dbReference>
<dbReference type="AlphaFoldDB" id="A0AA37BQA1"/>
<reference evidence="1" key="2">
    <citation type="submission" date="2022-09" db="EMBL/GenBank/DDBJ databases">
        <authorList>
            <person name="Sun Q."/>
            <person name="Ohkuma M."/>
        </authorList>
    </citation>
    <scope>NUCLEOTIDE SEQUENCE</scope>
    <source>
        <strain evidence="1">JCM 13583</strain>
    </source>
</reference>
<sequence length="97" mass="11601">METNNKNGCQLCDATWGEYWREIEGQNMYFCCNLCADAFENIVNEVKRRTGWSTIEYLELHGNYIKGRECVARNMGQIFRFYVRTYSDGRLMEFIER</sequence>
<evidence type="ECO:0000313" key="2">
    <source>
        <dbReference type="Proteomes" id="UP000632195"/>
    </source>
</evidence>
<reference evidence="1" key="1">
    <citation type="journal article" date="2014" name="Int. J. Syst. Evol. Microbiol.">
        <title>Complete genome sequence of Corynebacterium casei LMG S-19264T (=DSM 44701T), isolated from a smear-ripened cheese.</title>
        <authorList>
            <consortium name="US DOE Joint Genome Institute (JGI-PGF)"/>
            <person name="Walter F."/>
            <person name="Albersmeier A."/>
            <person name="Kalinowski J."/>
            <person name="Ruckert C."/>
        </authorList>
    </citation>
    <scope>NUCLEOTIDE SEQUENCE</scope>
    <source>
        <strain evidence="1">JCM 13583</strain>
    </source>
</reference>
<keyword evidence="2" id="KW-1185">Reference proteome</keyword>
<protein>
    <submittedName>
        <fullName evidence="1">Uncharacterized protein</fullName>
    </submittedName>
</protein>
<dbReference type="EMBL" id="BMNY01000001">
    <property type="protein sequence ID" value="GGM68993.1"/>
    <property type="molecule type" value="Genomic_DNA"/>
</dbReference>
<dbReference type="RefSeq" id="WP_188679851.1">
    <property type="nucleotide sequence ID" value="NZ_BMNY01000001.1"/>
</dbReference>
<comment type="caution">
    <text evidence="1">The sequence shown here is derived from an EMBL/GenBank/DDBJ whole genome shotgun (WGS) entry which is preliminary data.</text>
</comment>
<organism evidence="1 2">
    <name type="scientific">Thermogymnomonas acidicola</name>
    <dbReference type="NCBI Taxonomy" id="399579"/>
    <lineage>
        <taxon>Archaea</taxon>
        <taxon>Methanobacteriati</taxon>
        <taxon>Thermoplasmatota</taxon>
        <taxon>Thermoplasmata</taxon>
        <taxon>Thermoplasmatales</taxon>
        <taxon>Thermogymnomonas</taxon>
    </lineage>
</organism>